<dbReference type="InterPro" id="IPR002205">
    <property type="entry name" value="Topo_IIA_dom_A"/>
</dbReference>
<dbReference type="NCBIfam" id="TIGR01063">
    <property type="entry name" value="gyrA"/>
    <property type="match status" value="1"/>
</dbReference>
<dbReference type="NCBIfam" id="NF004044">
    <property type="entry name" value="PRK05561.1"/>
    <property type="match status" value="1"/>
</dbReference>
<evidence type="ECO:0000256" key="11">
    <source>
        <dbReference type="SAM" id="Coils"/>
    </source>
</evidence>
<evidence type="ECO:0000259" key="12">
    <source>
        <dbReference type="PROSITE" id="PS52040"/>
    </source>
</evidence>
<dbReference type="PANTHER" id="PTHR43493">
    <property type="entry name" value="DNA GYRASE/TOPOISOMERASE SUBUNIT A"/>
    <property type="match status" value="1"/>
</dbReference>
<evidence type="ECO:0000256" key="8">
    <source>
        <dbReference type="ARBA" id="ARBA00063644"/>
    </source>
</evidence>
<comment type="subunit">
    <text evidence="8">Heterotetramer composed of ParC and ParE.</text>
</comment>
<dbReference type="GO" id="GO:0006261">
    <property type="term" value="P:DNA-templated DNA replication"/>
    <property type="evidence" value="ECO:0007669"/>
    <property type="project" value="UniProtKB-UniRule"/>
</dbReference>
<dbReference type="InterPro" id="IPR013758">
    <property type="entry name" value="Topo_IIA_A/C_ab"/>
</dbReference>
<keyword evidence="4 9" id="KW-0067">ATP-binding</keyword>
<accession>A0A0X1KQ15</accession>
<dbReference type="GO" id="GO:0005694">
    <property type="term" value="C:chromosome"/>
    <property type="evidence" value="ECO:0007669"/>
    <property type="project" value="InterPro"/>
</dbReference>
<evidence type="ECO:0000256" key="7">
    <source>
        <dbReference type="ARBA" id="ARBA00023235"/>
    </source>
</evidence>
<dbReference type="PaxDb" id="1123384-AJ81_02710"/>
<feature type="coiled-coil region" evidence="11">
    <location>
        <begin position="432"/>
        <end position="480"/>
    </location>
</feature>
<dbReference type="GO" id="GO:0005737">
    <property type="term" value="C:cytoplasm"/>
    <property type="evidence" value="ECO:0007669"/>
    <property type="project" value="UniProtKB-SubCell"/>
</dbReference>
<keyword evidence="7 9" id="KW-0413">Isomerase</keyword>
<dbReference type="InterPro" id="IPR035516">
    <property type="entry name" value="Gyrase/topoIV_suA_C"/>
</dbReference>
<dbReference type="InterPro" id="IPR050220">
    <property type="entry name" value="Type_II_DNA_Topoisomerases"/>
</dbReference>
<keyword evidence="11" id="KW-0175">Coiled coil</keyword>
<protein>
    <recommendedName>
        <fullName evidence="9">DNA gyrase subunit A</fullName>
        <ecNumber evidence="9">5.6.2.2</ecNumber>
    </recommendedName>
</protein>
<organism evidence="13 14">
    <name type="scientific">Pseudothermotoga hypogea DSM 11164 = NBRC 106472</name>
    <dbReference type="NCBI Taxonomy" id="1123384"/>
    <lineage>
        <taxon>Bacteria</taxon>
        <taxon>Thermotogati</taxon>
        <taxon>Thermotogota</taxon>
        <taxon>Thermotogae</taxon>
        <taxon>Thermotogales</taxon>
        <taxon>Thermotogaceae</taxon>
        <taxon>Pseudothermotoga</taxon>
    </lineage>
</organism>
<dbReference type="CDD" id="cd00187">
    <property type="entry name" value="TOP4c"/>
    <property type="match status" value="1"/>
</dbReference>
<dbReference type="Gene3D" id="2.120.10.90">
    <property type="entry name" value="DNA gyrase/topoisomerase IV, subunit A, C-terminal"/>
    <property type="match status" value="1"/>
</dbReference>
<keyword evidence="5 9" id="KW-0799">Topoisomerase</keyword>
<reference evidence="13 14" key="1">
    <citation type="submission" date="2014-01" db="EMBL/GenBank/DDBJ databases">
        <title>Genome sequencing of Thermotog hypogea.</title>
        <authorList>
            <person name="Zhang X."/>
            <person name="Alvare G."/>
            <person name="Fristensky B."/>
            <person name="Chen L."/>
            <person name="Suen T."/>
            <person name="Chen Q."/>
            <person name="Ma K."/>
        </authorList>
    </citation>
    <scope>NUCLEOTIDE SEQUENCE [LARGE SCALE GENOMIC DNA]</scope>
    <source>
        <strain evidence="13 14">DSM 11164</strain>
    </source>
</reference>
<dbReference type="GO" id="GO:0006265">
    <property type="term" value="P:DNA topological change"/>
    <property type="evidence" value="ECO:0007669"/>
    <property type="project" value="UniProtKB-UniRule"/>
</dbReference>
<dbReference type="GO" id="GO:0034335">
    <property type="term" value="F:DNA negative supercoiling activity"/>
    <property type="evidence" value="ECO:0007669"/>
    <property type="project" value="UniProtKB-ARBA"/>
</dbReference>
<dbReference type="HAMAP" id="MF_01897">
    <property type="entry name" value="GyrA"/>
    <property type="match status" value="1"/>
</dbReference>
<comment type="miscellaneous">
    <text evidence="9">Few gyrases are as efficient as E.coli at forming negative supercoils. Not all organisms have 2 type II topoisomerases; in organisms with a single type II topoisomerase this enzyme also has to decatenate newly replicated chromosomes.</text>
</comment>
<evidence type="ECO:0000256" key="5">
    <source>
        <dbReference type="ARBA" id="ARBA00023029"/>
    </source>
</evidence>
<evidence type="ECO:0000256" key="3">
    <source>
        <dbReference type="ARBA" id="ARBA00022741"/>
    </source>
</evidence>
<dbReference type="SMART" id="SM00434">
    <property type="entry name" value="TOP4c"/>
    <property type="match status" value="1"/>
</dbReference>
<dbReference type="NCBIfam" id="NF004043">
    <property type="entry name" value="PRK05560.1"/>
    <property type="match status" value="1"/>
</dbReference>
<dbReference type="FunFam" id="3.30.1360.40:FF:000002">
    <property type="entry name" value="DNA gyrase subunit A"/>
    <property type="match status" value="1"/>
</dbReference>
<dbReference type="InterPro" id="IPR013760">
    <property type="entry name" value="Topo_IIA-like_dom_sf"/>
</dbReference>
<dbReference type="Gene3D" id="3.90.199.10">
    <property type="entry name" value="Topoisomerase II, domain 5"/>
    <property type="match status" value="1"/>
</dbReference>
<comment type="function">
    <text evidence="9">A type II topoisomerase that negatively supercoils closed circular double-stranded (ds) DNA in an ATP-dependent manner to modulate DNA topology and maintain chromosomes in an underwound state. Negative supercoiling favors strand separation, and DNA replication, transcription, recombination and repair, all of which involve strand separation. Also able to catalyze the interconversion of other topological isomers of dsDNA rings, including catenanes and knotted rings. Type II topoisomerases break and join 2 DNA strands simultaneously in an ATP-dependent manner.</text>
</comment>
<keyword evidence="6 9" id="KW-0238">DNA-binding</keyword>
<feature type="short sequence motif" description="GyrA-box" evidence="9">
    <location>
        <begin position="523"/>
        <end position="529"/>
    </location>
</feature>
<dbReference type="Proteomes" id="UP000077469">
    <property type="component" value="Chromosome"/>
</dbReference>
<evidence type="ECO:0000256" key="2">
    <source>
        <dbReference type="ARBA" id="ARBA00008263"/>
    </source>
</evidence>
<feature type="domain" description="Topo IIA-type catalytic" evidence="12">
    <location>
        <begin position="31"/>
        <end position="496"/>
    </location>
</feature>
<dbReference type="PATRIC" id="fig|1123384.7.peg.534"/>
<evidence type="ECO:0000313" key="13">
    <source>
        <dbReference type="EMBL" id="AJC73294.1"/>
    </source>
</evidence>
<dbReference type="SUPFAM" id="SSF101904">
    <property type="entry name" value="GyrA/ParC C-terminal domain-like"/>
    <property type="match status" value="1"/>
</dbReference>
<keyword evidence="9" id="KW-0963">Cytoplasm</keyword>
<dbReference type="FunFam" id="1.10.268.10:FF:000001">
    <property type="entry name" value="DNA gyrase subunit A"/>
    <property type="match status" value="1"/>
</dbReference>
<dbReference type="InterPro" id="IPR005743">
    <property type="entry name" value="GyrA"/>
</dbReference>
<comment type="subcellular location">
    <subcellularLocation>
        <location evidence="9">Cytoplasm</location>
    </subcellularLocation>
</comment>
<dbReference type="PROSITE" id="PS52040">
    <property type="entry name" value="TOPO_IIA"/>
    <property type="match status" value="1"/>
</dbReference>
<proteinExistence type="inferred from homology"/>
<dbReference type="GO" id="GO:0009330">
    <property type="term" value="C:DNA topoisomerase type II (double strand cut, ATP-hydrolyzing) complex"/>
    <property type="evidence" value="ECO:0007669"/>
    <property type="project" value="TreeGrafter"/>
</dbReference>
<dbReference type="Gene3D" id="1.10.268.10">
    <property type="entry name" value="Topoisomerase, domain 3"/>
    <property type="match status" value="1"/>
</dbReference>
<dbReference type="FunFam" id="2.120.10.90:FF:000005">
    <property type="entry name" value="DNA topoisomerase 4 subunit A"/>
    <property type="match status" value="1"/>
</dbReference>
<keyword evidence="14" id="KW-1185">Reference proteome</keyword>
<name>A0A0X1KQ15_9THEM</name>
<evidence type="ECO:0000256" key="6">
    <source>
        <dbReference type="ARBA" id="ARBA00023125"/>
    </source>
</evidence>
<keyword evidence="3 9" id="KW-0547">Nucleotide-binding</keyword>
<dbReference type="EMBL" id="CP007141">
    <property type="protein sequence ID" value="AJC73294.1"/>
    <property type="molecule type" value="Genomic_DNA"/>
</dbReference>
<dbReference type="FunFam" id="3.90.199.10:FF:000001">
    <property type="entry name" value="DNA gyrase subunit A"/>
    <property type="match status" value="1"/>
</dbReference>
<dbReference type="EC" id="5.6.2.2" evidence="9"/>
<evidence type="ECO:0000256" key="10">
    <source>
        <dbReference type="PROSITE-ProRule" id="PRU01384"/>
    </source>
</evidence>
<dbReference type="AlphaFoldDB" id="A0A0X1KQ15"/>
<dbReference type="RefSeq" id="WP_031503840.1">
    <property type="nucleotide sequence ID" value="NC_022795.1"/>
</dbReference>
<feature type="active site" description="O-(5'-phospho-DNA)-tyrosine intermediate" evidence="9 10">
    <location>
        <position position="119"/>
    </location>
</feature>
<dbReference type="InterPro" id="IPR013757">
    <property type="entry name" value="Topo_IIA_A_a_sf"/>
</dbReference>
<sequence length="809" mass="90587">MMSEIFTKNIEDELVQQYMNYSMSVIIGRAIPDVRDGLKPVQRRILYVMHELGLTHNAQSKKSARIVGEVLGKYHPHGDMAVYDALVRLAQPFSMRYPLIIGQGNFGSIDRDPPAAMRYTEAKLSRIAEEMLQDLDKDTVQMQDNFDGTLKEPTVLPSKVPNLLLNGSSGIAVGMATNIPPHNLVETINAIQFFIKNPQCSVEDLLQHLKGPDFPTGGIIVNATSLREIYATGRGRIVVRSKVHFEEGKKHDQIVVTEIPYGVSKAALIEEIVRYAEKNPKIPIKNVRDESDKKGLRIVIEIPKNGNYKLVLNNLYKHTSLQTSFNVQMLVIDNNRPKLMNLLQLVRAFVQHRFNVIRKRAEYELKVYSKRAHVLEGIMKAARVIGSVVDIVRSSKSNEDAMKNLMNLLSVTEEQAKAILDMRLGRLTSLEIEKLKAEYSDLIKKIDFVKDIISNDSRVYEVMYEELEELKRKYGDERRTQITNAEEDLDYTPEDLIPDEDIVFVLTEKGYIKATSLNDYRSQRRGGKGIIGARIAEDDEIAIVCASRVHSKTIFVSSHGRAFVLKNHEIELSNRDSKGKPIRAYLNLEEDESVLTMIPFNEWHGDLVLVTKKGKIKRTPLSEFENATARGIKAINFDDGDSVVAASVCDEKDKEILIITKNGMSIRFPIDEVRQMGRSAMGVTAISLRDGDEVVGMVVLSDNEGDILTITTKGFGKRTPLSEYRIQSRGGVGVKTMPSVEKVGFLCGAELISNPESDVIVLTKNGHSIRFKVSAVSVVGRTAKGVKILELNEGDEVSHFAVVETCTDS</sequence>
<dbReference type="KEGG" id="phy:AJ81_02710"/>
<evidence type="ECO:0000256" key="1">
    <source>
        <dbReference type="ARBA" id="ARBA00000185"/>
    </source>
</evidence>
<dbReference type="Pfam" id="PF03989">
    <property type="entry name" value="DNA_gyraseA_C"/>
    <property type="match status" value="6"/>
</dbReference>
<dbReference type="GO" id="GO:0003677">
    <property type="term" value="F:DNA binding"/>
    <property type="evidence" value="ECO:0007669"/>
    <property type="project" value="UniProtKB-UniRule"/>
</dbReference>
<evidence type="ECO:0000256" key="4">
    <source>
        <dbReference type="ARBA" id="ARBA00022840"/>
    </source>
</evidence>
<dbReference type="Pfam" id="PF00521">
    <property type="entry name" value="DNA_topoisoIV"/>
    <property type="match status" value="1"/>
</dbReference>
<dbReference type="Gene3D" id="3.30.1360.40">
    <property type="match status" value="1"/>
</dbReference>
<dbReference type="STRING" id="1123384.AJ81_02710"/>
<comment type="catalytic activity">
    <reaction evidence="1 9 10">
        <text>ATP-dependent breakage, passage and rejoining of double-stranded DNA.</text>
        <dbReference type="EC" id="5.6.2.2"/>
    </reaction>
</comment>
<dbReference type="SUPFAM" id="SSF56719">
    <property type="entry name" value="Type II DNA topoisomerase"/>
    <property type="match status" value="1"/>
</dbReference>
<dbReference type="PANTHER" id="PTHR43493:SF5">
    <property type="entry name" value="DNA GYRASE SUBUNIT A, CHLOROPLASTIC_MITOCHONDRIAL"/>
    <property type="match status" value="1"/>
</dbReference>
<comment type="similarity">
    <text evidence="2 9">Belongs to the type II topoisomerase GyrA/ParC subunit family.</text>
</comment>
<dbReference type="GO" id="GO:0005524">
    <property type="term" value="F:ATP binding"/>
    <property type="evidence" value="ECO:0007669"/>
    <property type="project" value="UniProtKB-UniRule"/>
</dbReference>
<gene>
    <name evidence="9" type="primary">gyrA</name>
    <name evidence="13" type="ORF">AJ81_02710</name>
</gene>
<evidence type="ECO:0000256" key="9">
    <source>
        <dbReference type="HAMAP-Rule" id="MF_01897"/>
    </source>
</evidence>
<dbReference type="InterPro" id="IPR006691">
    <property type="entry name" value="GyrA/parC_rep"/>
</dbReference>
<evidence type="ECO:0000313" key="14">
    <source>
        <dbReference type="Proteomes" id="UP000077469"/>
    </source>
</evidence>
<comment type="subunit">
    <text evidence="9">Heterotetramer, composed of two GyrA and two GyrB chains. In the heterotetramer, GyrA contains the active site tyrosine that forms a transient covalent intermediate with DNA, while GyrB binds cofactors and catalyzes ATP hydrolysis.</text>
</comment>